<organism evidence="2">
    <name type="scientific">uncultured marine group II/III euryarchaeote KM3_60_A11</name>
    <dbReference type="NCBI Taxonomy" id="1456469"/>
    <lineage>
        <taxon>Archaea</taxon>
        <taxon>Methanobacteriati</taxon>
        <taxon>Methanobacteriota</taxon>
        <taxon>environmental samples</taxon>
    </lineage>
</organism>
<reference evidence="2" key="1">
    <citation type="journal article" date="2014" name="Genome Biol. Evol.">
        <title>Pangenome evidence for extensive interdomain horizontal transfer affecting lineage core and shell genes in uncultured planktonic thaumarchaeota and euryarchaeota.</title>
        <authorList>
            <person name="Deschamps P."/>
            <person name="Zivanovic Y."/>
            <person name="Moreira D."/>
            <person name="Rodriguez-Valera F."/>
            <person name="Lopez-Garcia P."/>
        </authorList>
    </citation>
    <scope>NUCLEOTIDE SEQUENCE</scope>
</reference>
<protein>
    <submittedName>
        <fullName evidence="2">Uncharacterized protein</fullName>
    </submittedName>
</protein>
<keyword evidence="1" id="KW-0472">Membrane</keyword>
<sequence>MNLENLPDQEKITAGFYYFLIPLALAFWIGWGIKFGTWWDIGLYAVLVVMLGFGLIGGFVYGRAK</sequence>
<dbReference type="EMBL" id="KF900965">
    <property type="protein sequence ID" value="AIF13158.1"/>
    <property type="molecule type" value="Genomic_DNA"/>
</dbReference>
<name>A0A075HGX8_9EURY</name>
<keyword evidence="1" id="KW-1133">Transmembrane helix</keyword>
<accession>A0A075HGX8</accession>
<dbReference type="AlphaFoldDB" id="A0A075HGX8"/>
<feature type="transmembrane region" description="Helical" evidence="1">
    <location>
        <begin position="43"/>
        <end position="62"/>
    </location>
</feature>
<proteinExistence type="predicted"/>
<feature type="transmembrane region" description="Helical" evidence="1">
    <location>
        <begin position="12"/>
        <end position="31"/>
    </location>
</feature>
<evidence type="ECO:0000313" key="2">
    <source>
        <dbReference type="EMBL" id="AIF13158.1"/>
    </source>
</evidence>
<evidence type="ECO:0000256" key="1">
    <source>
        <dbReference type="SAM" id="Phobius"/>
    </source>
</evidence>
<keyword evidence="1" id="KW-0812">Transmembrane</keyword>